<evidence type="ECO:0000313" key="3">
    <source>
        <dbReference type="EMBL" id="KAA1089673.1"/>
    </source>
</evidence>
<accession>A0A5B0NLK9</accession>
<feature type="region of interest" description="Disordered" evidence="1">
    <location>
        <begin position="67"/>
        <end position="111"/>
    </location>
</feature>
<keyword evidence="2" id="KW-0732">Signal</keyword>
<evidence type="ECO:0000313" key="4">
    <source>
        <dbReference type="Proteomes" id="UP000324748"/>
    </source>
</evidence>
<sequence>MKSSASIRWPIVLAIHLSWLCFPSRGTRYSCLHKFWREPSDHRLGAAIKAHGILDNKRPVPPTLSQEALVAPQQQPRMSRQLDMESGSADSFAGADWPSLEPGSVSQGLQSPMNPVLLEKEYQANLADAFWRTSGSSASRGPKNKHVRIKPCLKGGTNRKYWPHEGFMNTEEFTGTNSEKSAKPVPAPPLPEAATFTPSNPGSGHGSTNTISEWNEDQEVSPLKSTSKDLLARPNAHEVAQCVGQKKRGRSRRVRFQDPKHDATLFYNPAYAEDTYDKTEEISWRSFFGGK</sequence>
<feature type="signal peptide" evidence="2">
    <location>
        <begin position="1"/>
        <end position="26"/>
    </location>
</feature>
<feature type="region of interest" description="Disordered" evidence="1">
    <location>
        <begin position="192"/>
        <end position="211"/>
    </location>
</feature>
<feature type="compositionally biased region" description="Polar residues" evidence="1">
    <location>
        <begin position="196"/>
        <end position="211"/>
    </location>
</feature>
<gene>
    <name evidence="3" type="ORF">PGT21_026709</name>
</gene>
<organism evidence="3 4">
    <name type="scientific">Puccinia graminis f. sp. tritici</name>
    <dbReference type="NCBI Taxonomy" id="56615"/>
    <lineage>
        <taxon>Eukaryota</taxon>
        <taxon>Fungi</taxon>
        <taxon>Dikarya</taxon>
        <taxon>Basidiomycota</taxon>
        <taxon>Pucciniomycotina</taxon>
        <taxon>Pucciniomycetes</taxon>
        <taxon>Pucciniales</taxon>
        <taxon>Pucciniaceae</taxon>
        <taxon>Puccinia</taxon>
    </lineage>
</organism>
<name>A0A5B0NLK9_PUCGR</name>
<reference evidence="3 4" key="1">
    <citation type="submission" date="2019-05" db="EMBL/GenBank/DDBJ databases">
        <title>Emergence of the Ug99 lineage of the wheat stem rust pathogen through somatic hybridization.</title>
        <authorList>
            <person name="Li F."/>
            <person name="Upadhyaya N.M."/>
            <person name="Sperschneider J."/>
            <person name="Matny O."/>
            <person name="Nguyen-Phuc H."/>
            <person name="Mago R."/>
            <person name="Raley C."/>
            <person name="Miller M.E."/>
            <person name="Silverstein K.A.T."/>
            <person name="Henningsen E."/>
            <person name="Hirsch C.D."/>
            <person name="Visser B."/>
            <person name="Pretorius Z.A."/>
            <person name="Steffenson B.J."/>
            <person name="Schwessinger B."/>
            <person name="Dodds P.N."/>
            <person name="Figueroa M."/>
        </authorList>
    </citation>
    <scope>NUCLEOTIDE SEQUENCE [LARGE SCALE GENOMIC DNA]</scope>
    <source>
        <strain evidence="3">21-0</strain>
    </source>
</reference>
<dbReference type="Proteomes" id="UP000324748">
    <property type="component" value="Unassembled WGS sequence"/>
</dbReference>
<evidence type="ECO:0000256" key="1">
    <source>
        <dbReference type="SAM" id="MobiDB-lite"/>
    </source>
</evidence>
<dbReference type="EMBL" id="VSWC01000093">
    <property type="protein sequence ID" value="KAA1089673.1"/>
    <property type="molecule type" value="Genomic_DNA"/>
</dbReference>
<dbReference type="AlphaFoldDB" id="A0A5B0NLK9"/>
<dbReference type="OrthoDB" id="10404594at2759"/>
<proteinExistence type="predicted"/>
<comment type="caution">
    <text evidence="3">The sequence shown here is derived from an EMBL/GenBank/DDBJ whole genome shotgun (WGS) entry which is preliminary data.</text>
</comment>
<evidence type="ECO:0000256" key="2">
    <source>
        <dbReference type="SAM" id="SignalP"/>
    </source>
</evidence>
<keyword evidence="4" id="KW-1185">Reference proteome</keyword>
<feature type="chain" id="PRO_5022791224" evidence="2">
    <location>
        <begin position="27"/>
        <end position="291"/>
    </location>
</feature>
<protein>
    <submittedName>
        <fullName evidence="3">Uncharacterized protein</fullName>
    </submittedName>
</protein>